<keyword evidence="1" id="KW-0249">Electron transport</keyword>
<evidence type="ECO:0000256" key="4">
    <source>
        <dbReference type="SAM" id="Phobius"/>
    </source>
</evidence>
<evidence type="ECO:0000256" key="2">
    <source>
        <dbReference type="ARBA" id="ARBA00023002"/>
    </source>
</evidence>
<dbReference type="GO" id="GO:0006952">
    <property type="term" value="P:defense response"/>
    <property type="evidence" value="ECO:0007669"/>
    <property type="project" value="TreeGrafter"/>
</dbReference>
<dbReference type="Pfam" id="PF08022">
    <property type="entry name" value="FAD_binding_8"/>
    <property type="match status" value="1"/>
</dbReference>
<feature type="transmembrane region" description="Helical" evidence="4">
    <location>
        <begin position="125"/>
        <end position="145"/>
    </location>
</feature>
<evidence type="ECO:0000256" key="1">
    <source>
        <dbReference type="ARBA" id="ARBA00022982"/>
    </source>
</evidence>
<feature type="domain" description="FAD-binding FR-type" evidence="5">
    <location>
        <begin position="148"/>
        <end position="250"/>
    </location>
</feature>
<dbReference type="CDD" id="cd06186">
    <property type="entry name" value="NOX_Duox_like_FAD_NADP"/>
    <property type="match status" value="1"/>
</dbReference>
<dbReference type="EMBL" id="KZ995399">
    <property type="protein sequence ID" value="RKO90753.1"/>
    <property type="molecule type" value="Genomic_DNA"/>
</dbReference>
<dbReference type="PANTHER" id="PTHR11972:SF153">
    <property type="entry name" value="SUPEROXIDE-GENERATING NADPH OXIDASE HEAVY CHAIN SUBUNIT A"/>
    <property type="match status" value="1"/>
</dbReference>
<dbReference type="GO" id="GO:0016175">
    <property type="term" value="F:superoxide-generating NAD(P)H oxidase activity"/>
    <property type="evidence" value="ECO:0007669"/>
    <property type="project" value="TreeGrafter"/>
</dbReference>
<dbReference type="AlphaFoldDB" id="A0A4P9WG27"/>
<keyword evidence="4" id="KW-0472">Membrane</keyword>
<evidence type="ECO:0000313" key="6">
    <source>
        <dbReference type="EMBL" id="RKO90753.1"/>
    </source>
</evidence>
<organism evidence="6 7">
    <name type="scientific">Blyttiomyces helicus</name>
    <dbReference type="NCBI Taxonomy" id="388810"/>
    <lineage>
        <taxon>Eukaryota</taxon>
        <taxon>Fungi</taxon>
        <taxon>Fungi incertae sedis</taxon>
        <taxon>Chytridiomycota</taxon>
        <taxon>Chytridiomycota incertae sedis</taxon>
        <taxon>Chytridiomycetes</taxon>
        <taxon>Chytridiomycetes incertae sedis</taxon>
        <taxon>Blyttiomyces</taxon>
    </lineage>
</organism>
<dbReference type="InterPro" id="IPR013121">
    <property type="entry name" value="Fe_red_NAD-bd_6"/>
</dbReference>
<dbReference type="Proteomes" id="UP000269721">
    <property type="component" value="Unassembled WGS sequence"/>
</dbReference>
<feature type="transmembrane region" description="Helical" evidence="4">
    <location>
        <begin position="55"/>
        <end position="73"/>
    </location>
</feature>
<evidence type="ECO:0000256" key="3">
    <source>
        <dbReference type="SAM" id="MobiDB-lite"/>
    </source>
</evidence>
<dbReference type="InterPro" id="IPR013112">
    <property type="entry name" value="FAD-bd_8"/>
</dbReference>
<dbReference type="InterPro" id="IPR050369">
    <property type="entry name" value="RBOH/FRE"/>
</dbReference>
<dbReference type="GO" id="GO:0042554">
    <property type="term" value="P:superoxide anion generation"/>
    <property type="evidence" value="ECO:0007669"/>
    <property type="project" value="TreeGrafter"/>
</dbReference>
<dbReference type="PROSITE" id="PS51384">
    <property type="entry name" value="FAD_FR"/>
    <property type="match status" value="1"/>
</dbReference>
<name>A0A4P9WG27_9FUNG</name>
<dbReference type="GO" id="GO:0043020">
    <property type="term" value="C:NADPH oxidase complex"/>
    <property type="evidence" value="ECO:0007669"/>
    <property type="project" value="TreeGrafter"/>
</dbReference>
<dbReference type="InterPro" id="IPR017938">
    <property type="entry name" value="Riboflavin_synthase-like_b-brl"/>
</dbReference>
<evidence type="ECO:0000313" key="7">
    <source>
        <dbReference type="Proteomes" id="UP000269721"/>
    </source>
</evidence>
<dbReference type="Pfam" id="PF08030">
    <property type="entry name" value="NAD_binding_6"/>
    <property type="match status" value="1"/>
</dbReference>
<feature type="compositionally biased region" description="Polar residues" evidence="3">
    <location>
        <begin position="379"/>
        <end position="391"/>
    </location>
</feature>
<keyword evidence="4" id="KW-0812">Transmembrane</keyword>
<keyword evidence="1" id="KW-0813">Transport</keyword>
<feature type="transmembrane region" description="Helical" evidence="4">
    <location>
        <begin position="93"/>
        <end position="113"/>
    </location>
</feature>
<keyword evidence="7" id="KW-1185">Reference proteome</keyword>
<protein>
    <recommendedName>
        <fullName evidence="5">FAD-binding FR-type domain-containing protein</fullName>
    </recommendedName>
</protein>
<keyword evidence="2" id="KW-0560">Oxidoreductase</keyword>
<feature type="compositionally biased region" description="Polar residues" evidence="3">
    <location>
        <begin position="405"/>
        <end position="423"/>
    </location>
</feature>
<feature type="transmembrane region" description="Helical" evidence="4">
    <location>
        <begin position="257"/>
        <end position="277"/>
    </location>
</feature>
<dbReference type="SUPFAM" id="SSF63380">
    <property type="entry name" value="Riboflavin synthase domain-like"/>
    <property type="match status" value="1"/>
</dbReference>
<keyword evidence="4" id="KW-1133">Transmembrane helix</keyword>
<evidence type="ECO:0000259" key="5">
    <source>
        <dbReference type="PROSITE" id="PS51384"/>
    </source>
</evidence>
<feature type="region of interest" description="Disordered" evidence="3">
    <location>
        <begin position="372"/>
        <end position="391"/>
    </location>
</feature>
<accession>A0A4P9WG27</accession>
<dbReference type="Gene3D" id="3.40.50.80">
    <property type="entry name" value="Nucleotide-binding domain of ferredoxin-NADP reductase (FNR) module"/>
    <property type="match status" value="2"/>
</dbReference>
<dbReference type="SUPFAM" id="SSF52343">
    <property type="entry name" value="Ferredoxin reductase-like, C-terminal NADP-linked domain"/>
    <property type="match status" value="1"/>
</dbReference>
<dbReference type="InterPro" id="IPR039261">
    <property type="entry name" value="FNR_nucleotide-bd"/>
</dbReference>
<proteinExistence type="predicted"/>
<dbReference type="InterPro" id="IPR017927">
    <property type="entry name" value="FAD-bd_FR_type"/>
</dbReference>
<dbReference type="Gene3D" id="2.40.30.10">
    <property type="entry name" value="Translation factors"/>
    <property type="match status" value="1"/>
</dbReference>
<gene>
    <name evidence="6" type="ORF">BDK51DRAFT_43821</name>
</gene>
<dbReference type="PANTHER" id="PTHR11972">
    <property type="entry name" value="NADPH OXIDASE"/>
    <property type="match status" value="1"/>
</dbReference>
<dbReference type="OrthoDB" id="167398at2759"/>
<sequence>MPFFDPIELGPGFLAKWRLKAPPLPIGAHYFNFYYFADSSEGQISYAYGLYMTPYGLTGHLLILVLVPMVLMARESTRKKLHHLFQISHMIAVPAWTVLICIHGAYGFFAGAIGQYTKFGDGAVAWKTTLPGLILYILDMLYGYFQVRTWSRSTLVEYTEYACGVLELRFKSTCSGRAKKGRYVRMRVPEIAFTEIHPFTLSNNPSRPDIWTLHIGIDGDWTQKLAARLRKGDGFPQMLVEGPFGSASEDMKRFENIICVAAGVGITPFMPLIHLMANATVDLKLKSEIPKNVVIHWICRDHLYYEILVKPLRMLTASRNCRVVMHYTGPQLAPASLQKMMDVLDPSSSLQPEMTRVPLPRADDMVHVIEVPDGDGDSNRSFTSSGSHRSVADTLNCTSRSLPSVISSPDCTSDAPISTTTRRLSIRPAAADTSHGSSSFLRCSSTITTAAAAHSMTADPEGRVRHPSFEFRVGRPKMSETLQESRTDWQPWGVTDVGVFMCGGPTVSALMHEACNEESKGNFHFYYHKESF</sequence>
<feature type="region of interest" description="Disordered" evidence="3">
    <location>
        <begin position="405"/>
        <end position="435"/>
    </location>
</feature>
<reference evidence="7" key="1">
    <citation type="journal article" date="2018" name="Nat. Microbiol.">
        <title>Leveraging single-cell genomics to expand the fungal tree of life.</title>
        <authorList>
            <person name="Ahrendt S.R."/>
            <person name="Quandt C.A."/>
            <person name="Ciobanu D."/>
            <person name="Clum A."/>
            <person name="Salamov A."/>
            <person name="Andreopoulos B."/>
            <person name="Cheng J.F."/>
            <person name="Woyke T."/>
            <person name="Pelin A."/>
            <person name="Henrissat B."/>
            <person name="Reynolds N.K."/>
            <person name="Benny G.L."/>
            <person name="Smith M.E."/>
            <person name="James T.Y."/>
            <person name="Grigoriev I.V."/>
        </authorList>
    </citation>
    <scope>NUCLEOTIDE SEQUENCE [LARGE SCALE GENOMIC DNA]</scope>
</reference>